<keyword evidence="2" id="KW-1185">Reference proteome</keyword>
<dbReference type="EMBL" id="CP024608">
    <property type="protein sequence ID" value="ATQ76757.1"/>
    <property type="molecule type" value="Genomic_DNA"/>
</dbReference>
<gene>
    <name evidence="1" type="ORF">CR152_21250</name>
</gene>
<sequence length="137" mass="15434">MNVEKSVDLYGLRPSNDDQLAGIRKILDGETEKERRKQGDGDTELMKLSCIQLFSRGILNDILRIWSAKTASMDADCSIDIQLLCGAGLDATIEFLKKTDNDLARSALLRIGKCEATGDFEDFTIHQKMKFCEEYYS</sequence>
<dbReference type="AlphaFoldDB" id="A0A2D2DP52"/>
<dbReference type="Proteomes" id="UP000229897">
    <property type="component" value="Chromosome"/>
</dbReference>
<dbReference type="KEGG" id="mass:CR152_21250"/>
<reference evidence="1" key="1">
    <citation type="submission" date="2017-10" db="EMBL/GenBank/DDBJ databases">
        <title>Massilia psychrophilum sp. nov., a novel purple-pigmented bacterium isolated from Tianshan glacier, Xinjiang Municipality, China.</title>
        <authorList>
            <person name="Wang H."/>
        </authorList>
    </citation>
    <scope>NUCLEOTIDE SEQUENCE [LARGE SCALE GENOMIC DNA]</scope>
    <source>
        <strain evidence="1">B2</strain>
    </source>
</reference>
<protein>
    <submittedName>
        <fullName evidence="1">Uncharacterized protein</fullName>
    </submittedName>
</protein>
<accession>A0A2D2DP52</accession>
<evidence type="ECO:0000313" key="1">
    <source>
        <dbReference type="EMBL" id="ATQ76757.1"/>
    </source>
</evidence>
<dbReference type="OrthoDB" id="2652375at2"/>
<organism evidence="1 2">
    <name type="scientific">Massilia violaceinigra</name>
    <dbReference type="NCBI Taxonomy" id="2045208"/>
    <lineage>
        <taxon>Bacteria</taxon>
        <taxon>Pseudomonadati</taxon>
        <taxon>Pseudomonadota</taxon>
        <taxon>Betaproteobacteria</taxon>
        <taxon>Burkholderiales</taxon>
        <taxon>Oxalobacteraceae</taxon>
        <taxon>Telluria group</taxon>
        <taxon>Massilia</taxon>
    </lineage>
</organism>
<evidence type="ECO:0000313" key="2">
    <source>
        <dbReference type="Proteomes" id="UP000229897"/>
    </source>
</evidence>
<name>A0A2D2DP52_9BURK</name>
<proteinExistence type="predicted"/>